<gene>
    <name evidence="1" type="ORF">V7x_23730</name>
</gene>
<evidence type="ECO:0000313" key="1">
    <source>
        <dbReference type="EMBL" id="TWU66802.1"/>
    </source>
</evidence>
<evidence type="ECO:0000313" key="2">
    <source>
        <dbReference type="Proteomes" id="UP000316476"/>
    </source>
</evidence>
<dbReference type="EMBL" id="SJPZ01000001">
    <property type="protein sequence ID" value="TWU66802.1"/>
    <property type="molecule type" value="Genomic_DNA"/>
</dbReference>
<organism evidence="1 2">
    <name type="scientific">Crateriforma conspicua</name>
    <dbReference type="NCBI Taxonomy" id="2527996"/>
    <lineage>
        <taxon>Bacteria</taxon>
        <taxon>Pseudomonadati</taxon>
        <taxon>Planctomycetota</taxon>
        <taxon>Planctomycetia</taxon>
        <taxon>Planctomycetales</taxon>
        <taxon>Planctomycetaceae</taxon>
        <taxon>Crateriforma</taxon>
    </lineage>
</organism>
<accession>A0A5C6FUR1</accession>
<reference evidence="1 2" key="1">
    <citation type="submission" date="2019-02" db="EMBL/GenBank/DDBJ databases">
        <title>Deep-cultivation of Planctomycetes and their phenomic and genomic characterization uncovers novel biology.</title>
        <authorList>
            <person name="Wiegand S."/>
            <person name="Jogler M."/>
            <person name="Boedeker C."/>
            <person name="Pinto D."/>
            <person name="Vollmers J."/>
            <person name="Rivas-Marin E."/>
            <person name="Kohn T."/>
            <person name="Peeters S.H."/>
            <person name="Heuer A."/>
            <person name="Rast P."/>
            <person name="Oberbeckmann S."/>
            <person name="Bunk B."/>
            <person name="Jeske O."/>
            <person name="Meyerdierks A."/>
            <person name="Storesund J.E."/>
            <person name="Kallscheuer N."/>
            <person name="Luecker S."/>
            <person name="Lage O.M."/>
            <person name="Pohl T."/>
            <person name="Merkel B.J."/>
            <person name="Hornburger P."/>
            <person name="Mueller R.-W."/>
            <person name="Bruemmer F."/>
            <person name="Labrenz M."/>
            <person name="Spormann A.M."/>
            <person name="Op Den Camp H."/>
            <person name="Overmann J."/>
            <person name="Amann R."/>
            <person name="Jetten M.S.M."/>
            <person name="Mascher T."/>
            <person name="Medema M.H."/>
            <person name="Devos D.P."/>
            <person name="Kaster A.-K."/>
            <person name="Ovreas L."/>
            <person name="Rohde M."/>
            <person name="Galperin M.Y."/>
            <person name="Jogler C."/>
        </authorList>
    </citation>
    <scope>NUCLEOTIDE SEQUENCE [LARGE SCALE GENOMIC DNA]</scope>
    <source>
        <strain evidence="1 2">V7</strain>
    </source>
</reference>
<protein>
    <submittedName>
        <fullName evidence="1">Uncharacterized protein</fullName>
    </submittedName>
</protein>
<proteinExistence type="predicted"/>
<dbReference type="AlphaFoldDB" id="A0A5C6FUR1"/>
<sequence>MSERSTAMSYVINTSIWACQPAGITSEKTPDPFVVSLRKRLVQ</sequence>
<comment type="caution">
    <text evidence="1">The sequence shown here is derived from an EMBL/GenBank/DDBJ whole genome shotgun (WGS) entry which is preliminary data.</text>
</comment>
<dbReference type="Proteomes" id="UP000316476">
    <property type="component" value="Unassembled WGS sequence"/>
</dbReference>
<name>A0A5C6FUR1_9PLAN</name>